<evidence type="ECO:0000256" key="1">
    <source>
        <dbReference type="ARBA" id="ARBA00009752"/>
    </source>
</evidence>
<dbReference type="InterPro" id="IPR003598">
    <property type="entry name" value="Ig_sub2"/>
</dbReference>
<dbReference type="Ensembl" id="ENSOABT00000015801.2">
    <property type="protein sequence ID" value="ENSOABP00000015322.2"/>
    <property type="gene ID" value="ENSOABG00000007650.2"/>
</dbReference>
<dbReference type="GeneID" id="116311685"/>
<feature type="domain" description="Ig-like" evidence="9">
    <location>
        <begin position="324"/>
        <end position="424"/>
    </location>
</feature>
<dbReference type="OMA" id="YNMTTMV"/>
<dbReference type="Gene3D" id="2.60.40.10">
    <property type="entry name" value="Immunoglobulins"/>
    <property type="match status" value="5"/>
</dbReference>
<dbReference type="PANTHER" id="PTHR11890">
    <property type="entry name" value="INTERLEUKIN-1 RECEPTOR FAMILY MEMBER"/>
    <property type="match status" value="1"/>
</dbReference>
<keyword evidence="7" id="KW-0812">Transmembrane</keyword>
<dbReference type="Proteomes" id="UP000472276">
    <property type="component" value="Unassembled WGS sequence"/>
</dbReference>
<comment type="similarity">
    <text evidence="1">Belongs to the interleukin-1 receptor family.</text>
</comment>
<accession>A0A668SMB3</accession>
<dbReference type="PANTHER" id="PTHR11890:SF6">
    <property type="entry name" value="INTERLEUKIN-18 RECEPTOR 1"/>
    <property type="match status" value="1"/>
</dbReference>
<protein>
    <recommendedName>
        <fullName evidence="9">Ig-like domain-containing protein</fullName>
    </recommendedName>
</protein>
<dbReference type="InterPro" id="IPR013151">
    <property type="entry name" value="Immunoglobulin_dom"/>
</dbReference>
<evidence type="ECO:0000256" key="5">
    <source>
        <dbReference type="ARBA" id="ARBA00023180"/>
    </source>
</evidence>
<dbReference type="AlphaFoldDB" id="A0A668SMB3"/>
<evidence type="ECO:0000313" key="11">
    <source>
        <dbReference type="Proteomes" id="UP000472276"/>
    </source>
</evidence>
<dbReference type="InterPro" id="IPR013783">
    <property type="entry name" value="Ig-like_fold"/>
</dbReference>
<dbReference type="SMART" id="SM00409">
    <property type="entry name" value="IG"/>
    <property type="match status" value="4"/>
</dbReference>
<keyword evidence="4" id="KW-1015">Disulfide bond</keyword>
<dbReference type="RefSeq" id="XP_039464856.1">
    <property type="nucleotide sequence ID" value="XM_039608922.1"/>
</dbReference>
<name>A0A668SMB3_OREAU</name>
<keyword evidence="2 8" id="KW-0732">Signal</keyword>
<dbReference type="Pfam" id="PF00047">
    <property type="entry name" value="ig"/>
    <property type="match status" value="3"/>
</dbReference>
<feature type="chain" id="PRO_5044267807" description="Ig-like domain-containing protein" evidence="8">
    <location>
        <begin position="19"/>
        <end position="603"/>
    </location>
</feature>
<evidence type="ECO:0000256" key="4">
    <source>
        <dbReference type="ARBA" id="ARBA00023157"/>
    </source>
</evidence>
<dbReference type="PROSITE" id="PS50835">
    <property type="entry name" value="IG_LIKE"/>
    <property type="match status" value="4"/>
</dbReference>
<dbReference type="InterPro" id="IPR036179">
    <property type="entry name" value="Ig-like_dom_sf"/>
</dbReference>
<feature type="transmembrane region" description="Helical" evidence="7">
    <location>
        <begin position="543"/>
        <end position="565"/>
    </location>
</feature>
<dbReference type="GO" id="GO:0004908">
    <property type="term" value="F:interleukin-1 receptor activity"/>
    <property type="evidence" value="ECO:0007669"/>
    <property type="project" value="InterPro"/>
</dbReference>
<dbReference type="SUPFAM" id="SSF48726">
    <property type="entry name" value="Immunoglobulin"/>
    <property type="match status" value="4"/>
</dbReference>
<feature type="signal peptide" evidence="8">
    <location>
        <begin position="1"/>
        <end position="18"/>
    </location>
</feature>
<feature type="domain" description="Ig-like" evidence="9">
    <location>
        <begin position="219"/>
        <end position="314"/>
    </location>
</feature>
<evidence type="ECO:0000313" key="10">
    <source>
        <dbReference type="Ensembl" id="ENSOABP00000015322.2"/>
    </source>
</evidence>
<organism evidence="10 11">
    <name type="scientific">Oreochromis aureus</name>
    <name type="common">Israeli tilapia</name>
    <name type="synonym">Chromis aureus</name>
    <dbReference type="NCBI Taxonomy" id="47969"/>
    <lineage>
        <taxon>Eukaryota</taxon>
        <taxon>Metazoa</taxon>
        <taxon>Chordata</taxon>
        <taxon>Craniata</taxon>
        <taxon>Vertebrata</taxon>
        <taxon>Euteleostomi</taxon>
        <taxon>Actinopterygii</taxon>
        <taxon>Neopterygii</taxon>
        <taxon>Teleostei</taxon>
        <taxon>Neoteleostei</taxon>
        <taxon>Acanthomorphata</taxon>
        <taxon>Ovalentaria</taxon>
        <taxon>Cichlomorphae</taxon>
        <taxon>Cichliformes</taxon>
        <taxon>Cichlidae</taxon>
        <taxon>African cichlids</taxon>
        <taxon>Pseudocrenilabrinae</taxon>
        <taxon>Oreochromini</taxon>
        <taxon>Oreochromis</taxon>
    </lineage>
</organism>
<feature type="domain" description="Ig-like" evidence="9">
    <location>
        <begin position="18"/>
        <end position="108"/>
    </location>
</feature>
<evidence type="ECO:0000256" key="7">
    <source>
        <dbReference type="SAM" id="Phobius"/>
    </source>
</evidence>
<proteinExistence type="inferred from homology"/>
<sequence>MNGKILLVLLLFWAGVCPLSFQEVHVKAGEMAVLQCPVMGYSDGDAEVFWTSHTVDEMKLFNMSTSAEQRQMGVLVHGRILVILRASVNHQGNYSCSFRNSSRRSWINLRVYTMESKESGKIIQDSKTCYTDKSCTLYCHDNNILFDTWNITRNSTTCHKEGEPSPKDGYFSSVKKEDSGIYTCTWSYLYDGQIYNMTTMVKFDVQPSKITKKAVIISPKNNQAFDVDLDSTVVIDCKAVTSSDADELFWLSGDSFVETNSSLPVFYNYTCVNNTEEINMTASLVFRQVSEEDLSKNYTCKLQSDYKTSFVTITLKQNETFISPVIISPKNNQEFDVDLDSTVVIDCKAVTSSDADELFWLSGDSFVETNSSLPVFYNYTCVNNTEEINMTASLVFRQVSEEDLSKNYTCKLQSDYKTSFVTITLKQNETFISPVIISPKNNQEFDVDLDSTVVIDCKAVTSSDIDELFWLNGDSFVETNSSLPVFYNYTCVNNTEEINMTASLVFRQVSEEDLSKNYTCKLQSDYETSFVTITLKQKAVSHLAMGLCIFLAVLMVLTVAIYTMFKCNIIIWLRKSLGCDHRATDRETASFEDSLLNRNSRRP</sequence>
<evidence type="ECO:0000256" key="8">
    <source>
        <dbReference type="SAM" id="SignalP"/>
    </source>
</evidence>
<dbReference type="InterPro" id="IPR003599">
    <property type="entry name" value="Ig_sub"/>
</dbReference>
<keyword evidence="5" id="KW-0325">Glycoprotein</keyword>
<evidence type="ECO:0000259" key="9">
    <source>
        <dbReference type="PROSITE" id="PS50835"/>
    </source>
</evidence>
<dbReference type="InterPro" id="IPR015621">
    <property type="entry name" value="IL-1_rcpt_fam"/>
</dbReference>
<dbReference type="SMART" id="SM00408">
    <property type="entry name" value="IGc2"/>
    <property type="match status" value="4"/>
</dbReference>
<dbReference type="PRINTS" id="PR01536">
    <property type="entry name" value="INTRLKN1R12F"/>
</dbReference>
<reference evidence="10" key="2">
    <citation type="submission" date="2025-09" db="UniProtKB">
        <authorList>
            <consortium name="Ensembl"/>
        </authorList>
    </citation>
    <scope>IDENTIFICATION</scope>
</reference>
<keyword evidence="7" id="KW-1133">Transmembrane helix</keyword>
<keyword evidence="3" id="KW-0677">Repeat</keyword>
<keyword evidence="6" id="KW-0393">Immunoglobulin domain</keyword>
<keyword evidence="7" id="KW-0472">Membrane</keyword>
<dbReference type="InterPro" id="IPR004074">
    <property type="entry name" value="IL-1_rcpt_I/II-typ"/>
</dbReference>
<dbReference type="InterPro" id="IPR007110">
    <property type="entry name" value="Ig-like_dom"/>
</dbReference>
<evidence type="ECO:0000256" key="6">
    <source>
        <dbReference type="ARBA" id="ARBA00023319"/>
    </source>
</evidence>
<feature type="domain" description="Ig-like" evidence="9">
    <location>
        <begin position="434"/>
        <end position="534"/>
    </location>
</feature>
<reference evidence="10" key="1">
    <citation type="submission" date="2025-08" db="UniProtKB">
        <authorList>
            <consortium name="Ensembl"/>
        </authorList>
    </citation>
    <scope>IDENTIFICATION</scope>
</reference>
<evidence type="ECO:0000256" key="2">
    <source>
        <dbReference type="ARBA" id="ARBA00022729"/>
    </source>
</evidence>
<evidence type="ECO:0000256" key="3">
    <source>
        <dbReference type="ARBA" id="ARBA00022737"/>
    </source>
</evidence>
<keyword evidence="11" id="KW-1185">Reference proteome</keyword>
<gene>
    <name evidence="10" type="primary">LOC116311685</name>
</gene>